<reference evidence="1" key="1">
    <citation type="submission" date="2018-02" db="EMBL/GenBank/DDBJ databases">
        <title>Rhizophora mucronata_Transcriptome.</title>
        <authorList>
            <person name="Meera S.P."/>
            <person name="Sreeshan A."/>
            <person name="Augustine A."/>
        </authorList>
    </citation>
    <scope>NUCLEOTIDE SEQUENCE</scope>
    <source>
        <tissue evidence="1">Leaf</tissue>
    </source>
</reference>
<organism evidence="1">
    <name type="scientific">Rhizophora mucronata</name>
    <name type="common">Asiatic mangrove</name>
    <dbReference type="NCBI Taxonomy" id="61149"/>
    <lineage>
        <taxon>Eukaryota</taxon>
        <taxon>Viridiplantae</taxon>
        <taxon>Streptophyta</taxon>
        <taxon>Embryophyta</taxon>
        <taxon>Tracheophyta</taxon>
        <taxon>Spermatophyta</taxon>
        <taxon>Magnoliopsida</taxon>
        <taxon>eudicotyledons</taxon>
        <taxon>Gunneridae</taxon>
        <taxon>Pentapetalae</taxon>
        <taxon>rosids</taxon>
        <taxon>fabids</taxon>
        <taxon>Malpighiales</taxon>
        <taxon>Rhizophoraceae</taxon>
        <taxon>Rhizophora</taxon>
    </lineage>
</organism>
<sequence>MNLASTGNVRLAGFRLPKKFEDGSLHFLYPDFCFCSEAKKGK</sequence>
<evidence type="ECO:0000313" key="1">
    <source>
        <dbReference type="EMBL" id="MBX30107.1"/>
    </source>
</evidence>
<accession>A0A2P2MIU7</accession>
<dbReference type="EMBL" id="GGEC01049623">
    <property type="protein sequence ID" value="MBX30107.1"/>
    <property type="molecule type" value="Transcribed_RNA"/>
</dbReference>
<dbReference type="AlphaFoldDB" id="A0A2P2MIU7"/>
<proteinExistence type="predicted"/>
<protein>
    <submittedName>
        <fullName evidence="1">Uncharacterized protein</fullName>
    </submittedName>
</protein>
<name>A0A2P2MIU7_RHIMU</name>